<evidence type="ECO:0000256" key="5">
    <source>
        <dbReference type="ARBA" id="ARBA00023212"/>
    </source>
</evidence>
<evidence type="ECO:0000256" key="4">
    <source>
        <dbReference type="ARBA" id="ARBA00023069"/>
    </source>
</evidence>
<dbReference type="InterPro" id="IPR029429">
    <property type="entry name" value="BBS2_Mid"/>
</dbReference>
<evidence type="ECO:0000313" key="12">
    <source>
        <dbReference type="WBParaSite" id="TCLT_0000185401-mRNA-1"/>
    </source>
</evidence>
<dbReference type="STRING" id="103827.A0A0N5CNT2"/>
<evidence type="ECO:0000259" key="7">
    <source>
        <dbReference type="Pfam" id="PF14781"/>
    </source>
</evidence>
<evidence type="ECO:0000313" key="11">
    <source>
        <dbReference type="Proteomes" id="UP000276776"/>
    </source>
</evidence>
<dbReference type="GO" id="GO:0036064">
    <property type="term" value="C:ciliary basal body"/>
    <property type="evidence" value="ECO:0007669"/>
    <property type="project" value="TreeGrafter"/>
</dbReference>
<protein>
    <submittedName>
        <fullName evidence="12">Bardet-Biedl syndrome 2 protein homolog</fullName>
    </submittedName>
</protein>
<dbReference type="Pfam" id="PF14782">
    <property type="entry name" value="BBS2_GAE"/>
    <property type="match status" value="1"/>
</dbReference>
<gene>
    <name evidence="10" type="ORF">TCLT_LOCUS1855</name>
</gene>
<evidence type="ECO:0000259" key="9">
    <source>
        <dbReference type="Pfam" id="PF14783"/>
    </source>
</evidence>
<feature type="domain" description="Ciliary BBSome complex subunit 2 middle region" evidence="9">
    <location>
        <begin position="146"/>
        <end position="249"/>
    </location>
</feature>
<keyword evidence="11" id="KW-1185">Reference proteome</keyword>
<reference evidence="12" key="1">
    <citation type="submission" date="2017-02" db="UniProtKB">
        <authorList>
            <consortium name="WormBaseParasite"/>
        </authorList>
    </citation>
    <scope>IDENTIFICATION</scope>
</reference>
<name>A0A0N5CNT2_THECL</name>
<dbReference type="InterPro" id="IPR016616">
    <property type="entry name" value="Bardet-Biedl_syndrome_2_prot"/>
</dbReference>
<proteinExistence type="predicted"/>
<dbReference type="WBParaSite" id="TCLT_0000185401-mRNA-1">
    <property type="protein sequence ID" value="TCLT_0000185401-mRNA-1"/>
    <property type="gene ID" value="TCLT_0000185401"/>
</dbReference>
<dbReference type="GO" id="GO:0031514">
    <property type="term" value="C:motile cilium"/>
    <property type="evidence" value="ECO:0007669"/>
    <property type="project" value="TreeGrafter"/>
</dbReference>
<feature type="domain" description="BBS2 GAE" evidence="8">
    <location>
        <begin position="370"/>
        <end position="435"/>
    </location>
</feature>
<dbReference type="PANTHER" id="PTHR32465:SF0">
    <property type="entry name" value="BARDET-BIEDL SYNDROME 2 PROTEIN"/>
    <property type="match status" value="1"/>
</dbReference>
<dbReference type="GO" id="GO:0034464">
    <property type="term" value="C:BBSome"/>
    <property type="evidence" value="ECO:0007669"/>
    <property type="project" value="InterPro"/>
</dbReference>
<keyword evidence="5" id="KW-0206">Cytoskeleton</keyword>
<dbReference type="GO" id="GO:0043005">
    <property type="term" value="C:neuron projection"/>
    <property type="evidence" value="ECO:0007669"/>
    <property type="project" value="TreeGrafter"/>
</dbReference>
<dbReference type="InterPro" id="IPR029333">
    <property type="entry name" value="BBS2_GAE_dom"/>
</dbReference>
<evidence type="ECO:0000256" key="2">
    <source>
        <dbReference type="ARBA" id="ARBA00004245"/>
    </source>
</evidence>
<sequence>MTQSFQPVFSYGISHHIVPNCARFGSTDNTEQSQLVVATTTNKIIIHDSEIILNINEKIQALEVTKLFGTYDVIIVGTVSSILVYDAYKNISVFKRDVADGVNCIQVGNFSTYEKLIFCGGNCAIWGFDIEGKDVFWTVTGDNVLSLCLSDIDNDGISELIVGSESFDIRVFKGDLLLYEMTETDAVINLHDFGNGMFAYALLNGTLGMYKGNTRLWRIKSQNEVAALAQFPDAQTVVCAWINGKIEMRDSETGEVKVTESIGDDIAALFVNSENLVVISKDGNVHGFAGQVEEKIIESQQNLLHELNMKKYKILAELKNYERDEMEVEKTTEKETKFLLDFLIIMLIIYFQIDTKLESCLQVDSQAKPPCIELQLSASGDALIRAVILFAEGIFNGESYVIHPDEDLTSNMAIQLRPEKDLAVDLHIEAFLGDAHRYRILLLLYQVNTKGIFNK</sequence>
<keyword evidence="3" id="KW-0963">Cytoplasm</keyword>
<evidence type="ECO:0000259" key="8">
    <source>
        <dbReference type="Pfam" id="PF14782"/>
    </source>
</evidence>
<evidence type="ECO:0000256" key="3">
    <source>
        <dbReference type="ARBA" id="ARBA00022490"/>
    </source>
</evidence>
<keyword evidence="6" id="KW-0966">Cell projection</keyword>
<evidence type="ECO:0000256" key="1">
    <source>
        <dbReference type="ARBA" id="ARBA00004138"/>
    </source>
</evidence>
<dbReference type="Gene3D" id="2.130.10.10">
    <property type="entry name" value="YVTN repeat-like/Quinoprotein amine dehydrogenase"/>
    <property type="match status" value="1"/>
</dbReference>
<keyword evidence="4" id="KW-0969">Cilium</keyword>
<dbReference type="Proteomes" id="UP000276776">
    <property type="component" value="Unassembled WGS sequence"/>
</dbReference>
<evidence type="ECO:0000256" key="6">
    <source>
        <dbReference type="ARBA" id="ARBA00023273"/>
    </source>
</evidence>
<dbReference type="GO" id="GO:1905515">
    <property type="term" value="P:non-motile cilium assembly"/>
    <property type="evidence" value="ECO:0007669"/>
    <property type="project" value="InterPro"/>
</dbReference>
<accession>A0A0N5CNT2</accession>
<dbReference type="InterPro" id="IPR029430">
    <property type="entry name" value="BBS2_N"/>
</dbReference>
<dbReference type="SUPFAM" id="SSF50978">
    <property type="entry name" value="WD40 repeat-like"/>
    <property type="match status" value="1"/>
</dbReference>
<dbReference type="InterPro" id="IPR036322">
    <property type="entry name" value="WD40_repeat_dom_sf"/>
</dbReference>
<dbReference type="AlphaFoldDB" id="A0A0N5CNT2"/>
<dbReference type="OMA" id="VCAWING"/>
<dbReference type="GO" id="GO:0016020">
    <property type="term" value="C:membrane"/>
    <property type="evidence" value="ECO:0007669"/>
    <property type="project" value="TreeGrafter"/>
</dbReference>
<organism evidence="12">
    <name type="scientific">Thelazia callipaeda</name>
    <name type="common">Oriental eyeworm</name>
    <name type="synonym">Parasitic nematode</name>
    <dbReference type="NCBI Taxonomy" id="103827"/>
    <lineage>
        <taxon>Eukaryota</taxon>
        <taxon>Metazoa</taxon>
        <taxon>Ecdysozoa</taxon>
        <taxon>Nematoda</taxon>
        <taxon>Chromadorea</taxon>
        <taxon>Rhabditida</taxon>
        <taxon>Spirurina</taxon>
        <taxon>Spiruromorpha</taxon>
        <taxon>Thelazioidea</taxon>
        <taxon>Thelaziidae</taxon>
        <taxon>Thelazia</taxon>
    </lineage>
</organism>
<feature type="domain" description="Ciliary BBSome complex subunit 2 N-terminal" evidence="7">
    <location>
        <begin position="31"/>
        <end position="108"/>
    </location>
</feature>
<dbReference type="Pfam" id="PF14781">
    <property type="entry name" value="BBS2_N"/>
    <property type="match status" value="1"/>
</dbReference>
<reference evidence="10 11" key="2">
    <citation type="submission" date="2018-11" db="EMBL/GenBank/DDBJ databases">
        <authorList>
            <consortium name="Pathogen Informatics"/>
        </authorList>
    </citation>
    <scope>NUCLEOTIDE SEQUENCE [LARGE SCALE GENOMIC DNA]</scope>
</reference>
<comment type="subcellular location">
    <subcellularLocation>
        <location evidence="1">Cell projection</location>
        <location evidence="1">Cilium</location>
    </subcellularLocation>
    <subcellularLocation>
        <location evidence="2">Cytoplasm</location>
        <location evidence="2">Cytoskeleton</location>
    </subcellularLocation>
</comment>
<dbReference type="EMBL" id="UYYF01000290">
    <property type="protein sequence ID" value="VDM97509.1"/>
    <property type="molecule type" value="Genomic_DNA"/>
</dbReference>
<dbReference type="PANTHER" id="PTHR32465">
    <property type="entry name" value="BARDET-BIEDL SYNDROME 2 PROTEIN"/>
    <property type="match status" value="1"/>
</dbReference>
<dbReference type="InterPro" id="IPR015943">
    <property type="entry name" value="WD40/YVTN_repeat-like_dom_sf"/>
</dbReference>
<evidence type="ECO:0000313" key="10">
    <source>
        <dbReference type="EMBL" id="VDM97509.1"/>
    </source>
</evidence>
<dbReference type="Pfam" id="PF14783">
    <property type="entry name" value="BBS2_Mid"/>
    <property type="match status" value="1"/>
</dbReference>
<dbReference type="OrthoDB" id="2120021at2759"/>